<evidence type="ECO:0000313" key="2">
    <source>
        <dbReference type="EMBL" id="CUP61587.1"/>
    </source>
</evidence>
<feature type="transmembrane region" description="Helical" evidence="1">
    <location>
        <begin position="5"/>
        <end position="22"/>
    </location>
</feature>
<keyword evidence="1" id="KW-1133">Transmembrane helix</keyword>
<dbReference type="Proteomes" id="UP000095564">
    <property type="component" value="Unassembled WGS sequence"/>
</dbReference>
<reference evidence="2 3" key="1">
    <citation type="submission" date="2015-09" db="EMBL/GenBank/DDBJ databases">
        <authorList>
            <consortium name="Pathogen Informatics"/>
        </authorList>
    </citation>
    <scope>NUCLEOTIDE SEQUENCE [LARGE SCALE GENOMIC DNA]</scope>
    <source>
        <strain evidence="2 3">2789STDY5834908</strain>
    </source>
</reference>
<evidence type="ECO:0000256" key="1">
    <source>
        <dbReference type="SAM" id="Phobius"/>
    </source>
</evidence>
<protein>
    <submittedName>
        <fullName evidence="2">Uncharacterized protein</fullName>
    </submittedName>
</protein>
<dbReference type="AlphaFoldDB" id="A0A174PR33"/>
<gene>
    <name evidence="2" type="ORF">ERS852520_01774</name>
</gene>
<proteinExistence type="predicted"/>
<sequence length="111" mass="12940">MIEKIIYIMNLVIMGTVFYTSLTESYLQRLLIDDPDTKEDVLHFFEKRSFMVAGITMILSILPIIGQLYALFLSFTIIFLDDREHIKGSCNDKDNMTIRELIVQIMRDDLA</sequence>
<keyword evidence="1" id="KW-0472">Membrane</keyword>
<dbReference type="RefSeq" id="WP_055160378.1">
    <property type="nucleotide sequence ID" value="NZ_CZAU01000016.1"/>
</dbReference>
<evidence type="ECO:0000313" key="3">
    <source>
        <dbReference type="Proteomes" id="UP000095564"/>
    </source>
</evidence>
<keyword evidence="1" id="KW-0812">Transmembrane</keyword>
<accession>A0A174PR33</accession>
<dbReference type="EMBL" id="CZAU01000016">
    <property type="protein sequence ID" value="CUP61587.1"/>
    <property type="molecule type" value="Genomic_DNA"/>
</dbReference>
<organism evidence="2 3">
    <name type="scientific">Anaerostipes hadrus</name>
    <dbReference type="NCBI Taxonomy" id="649756"/>
    <lineage>
        <taxon>Bacteria</taxon>
        <taxon>Bacillati</taxon>
        <taxon>Bacillota</taxon>
        <taxon>Clostridia</taxon>
        <taxon>Lachnospirales</taxon>
        <taxon>Lachnospiraceae</taxon>
        <taxon>Anaerostipes</taxon>
    </lineage>
</organism>
<feature type="transmembrane region" description="Helical" evidence="1">
    <location>
        <begin position="50"/>
        <end position="80"/>
    </location>
</feature>
<name>A0A174PR33_ANAHA</name>